<keyword evidence="13 18" id="KW-0239">DNA-directed DNA polymerase</keyword>
<dbReference type="PROSITE" id="PS00447">
    <property type="entry name" value="DNA_POLYMERASE_A"/>
    <property type="match status" value="1"/>
</dbReference>
<evidence type="ECO:0000256" key="17">
    <source>
        <dbReference type="NCBIfam" id="TIGR00593"/>
    </source>
</evidence>
<dbReference type="GO" id="GO:0003677">
    <property type="term" value="F:DNA binding"/>
    <property type="evidence" value="ECO:0007669"/>
    <property type="project" value="UniProtKB-UniRule"/>
</dbReference>
<reference evidence="22 23" key="1">
    <citation type="journal article" date="2020" name="Pathogens">
        <title>First Whole Genome Sequence of Anaplasma platys, an Obligate Intracellular Rickettsial Pathogen of Dogs.</title>
        <authorList>
            <person name="Llanes A."/>
            <person name="Rajeev S."/>
        </authorList>
    </citation>
    <scope>NUCLEOTIDE SEQUENCE [LARGE SCALE GENOMIC DNA]</scope>
    <source>
        <strain evidence="22 23">S3</strain>
    </source>
</reference>
<sequence>MLEKFGILQYFSSLRFCVWVMVKKNFVIIDAYGFLFRAFYALPGLSTSYGFPVGAIYGFINMLLKHLSMHSADYLVVVFDSGSKNFRHALYTEYKSNRPPAPEELSIQCAPLREAVEAFNIASEEQLNYEADDVIATLAARYASEDVCVRILSADKDLLQLLAENIKVYDPIKSRYLTEEYVQEKFGVLPDRLLDAMALTGDSSDNIPGVPSIGVKTAAKLINEFGSLEGVLSSAAQISQKKCREMLLQFSDQARLSRDLISLDRNVVLEGDIEKYAKKAPDITKLTAMLNKYELTSLEGKVAKYCNTFAGYVPVAEEVIPSRESGIIDMGEFVKGCKYSGTMALYLVEEDEQVSEISAAFHCTSALTVKGNEEIREFVTTIRPLLASEGILKIVYDAKSMLKFLPEMRAYDDVMVMSYALEATSHNHSFDSMSQRHLGKLGNMSQACIVASLHQILRKKLFEARLFTVYYTLERPLIPAIYKTQEAGVKVSIELLQQLSEDFTAYIRGLEEEIYLLAGSRFNIASSKQLGQVLFEQMKIGNTKKMPSGTYCTRAEVLTTYATEGVEIADRILKWRHYTKLRSTYTDALVKQVNKNTGRVHTSYSMVATATGRISSSNPNLQNIPIRSKEGEKIRKAFIASEGHKLVAADYSQMELKVMAHIADVKAFRQAFADGLDIHVVTAKQIFGDYYEIDSELRRRAKSINFGIIYGMGAYGLARNIGVSRREASGYVEQYFRHYPEIKDYMEDIKAYARKYGYTTTVFGRKCFIDGIRSRQRAVRSIAERAAINAPIQGTAADVVKKAMIRLYNRLEHGTIIMQVHDELVVEVPEEHVPTTAQLMKRVMEEVVQFSVPLTVDVSVGDNWGEMEKLQF</sequence>
<dbReference type="FunFam" id="1.20.1060.10:FF:000001">
    <property type="entry name" value="DNA polymerase I"/>
    <property type="match status" value="1"/>
</dbReference>
<evidence type="ECO:0000256" key="10">
    <source>
        <dbReference type="ARBA" id="ARBA00022763"/>
    </source>
</evidence>
<evidence type="ECO:0000256" key="1">
    <source>
        <dbReference type="ARBA" id="ARBA00002703"/>
    </source>
</evidence>
<evidence type="ECO:0000256" key="2">
    <source>
        <dbReference type="ARBA" id="ARBA00007705"/>
    </source>
</evidence>
<dbReference type="SMART" id="SM00482">
    <property type="entry name" value="POLAc"/>
    <property type="match status" value="1"/>
</dbReference>
<dbReference type="InterPro" id="IPR001098">
    <property type="entry name" value="DNA-dir_DNA_pol_A_palm_dom"/>
</dbReference>
<evidence type="ECO:0000256" key="19">
    <source>
        <dbReference type="SAM" id="Phobius"/>
    </source>
</evidence>
<evidence type="ECO:0000256" key="7">
    <source>
        <dbReference type="ARBA" id="ARBA00022695"/>
    </source>
</evidence>
<keyword evidence="19" id="KW-0812">Transmembrane</keyword>
<dbReference type="KEGG" id="aplt:ANPL_04395"/>
<organism evidence="22 23">
    <name type="scientific">Anaplasma platys</name>
    <dbReference type="NCBI Taxonomy" id="949"/>
    <lineage>
        <taxon>Bacteria</taxon>
        <taxon>Pseudomonadati</taxon>
        <taxon>Pseudomonadota</taxon>
        <taxon>Alphaproteobacteria</taxon>
        <taxon>Rickettsiales</taxon>
        <taxon>Anaplasmataceae</taxon>
        <taxon>Anaplasma</taxon>
    </lineage>
</organism>
<dbReference type="PRINTS" id="PR00868">
    <property type="entry name" value="DNAPOLI"/>
</dbReference>
<dbReference type="SMART" id="SM00475">
    <property type="entry name" value="53EXOc"/>
    <property type="match status" value="1"/>
</dbReference>
<dbReference type="InterPro" id="IPR002421">
    <property type="entry name" value="5-3_exonuclease"/>
</dbReference>
<keyword evidence="7 18" id="KW-0548">Nucleotidyltransferase</keyword>
<dbReference type="SUPFAM" id="SSF88723">
    <property type="entry name" value="PIN domain-like"/>
    <property type="match status" value="1"/>
</dbReference>
<feature type="domain" description="5'-3' exonuclease" evidence="20">
    <location>
        <begin position="24"/>
        <end position="279"/>
    </location>
</feature>
<keyword evidence="6 18" id="KW-0808">Transferase</keyword>
<keyword evidence="8 18" id="KW-0235">DNA replication</keyword>
<evidence type="ECO:0000256" key="18">
    <source>
        <dbReference type="RuleBase" id="RU004460"/>
    </source>
</evidence>
<dbReference type="Gene3D" id="3.30.70.370">
    <property type="match status" value="1"/>
</dbReference>
<feature type="transmembrane region" description="Helical" evidence="19">
    <location>
        <begin position="34"/>
        <end position="60"/>
    </location>
</feature>
<accession>A0A858PZD8</accession>
<keyword evidence="14 18" id="KW-0238">DNA-binding</keyword>
<evidence type="ECO:0000256" key="15">
    <source>
        <dbReference type="ARBA" id="ARBA00023204"/>
    </source>
</evidence>
<dbReference type="NCBIfam" id="TIGR00593">
    <property type="entry name" value="pola"/>
    <property type="match status" value="1"/>
</dbReference>
<dbReference type="InterPro" id="IPR018320">
    <property type="entry name" value="DNA_polymerase_1"/>
</dbReference>
<dbReference type="NCBIfam" id="NF004397">
    <property type="entry name" value="PRK05755.1"/>
    <property type="match status" value="1"/>
</dbReference>
<dbReference type="GO" id="GO:0008409">
    <property type="term" value="F:5'-3' exonuclease activity"/>
    <property type="evidence" value="ECO:0007669"/>
    <property type="project" value="UniProtKB-UniRule"/>
</dbReference>
<dbReference type="InterPro" id="IPR043502">
    <property type="entry name" value="DNA/RNA_pol_sf"/>
</dbReference>
<dbReference type="InterPro" id="IPR036397">
    <property type="entry name" value="RNaseH_sf"/>
</dbReference>
<feature type="domain" description="DNA-directed DNA polymerase family A palm" evidence="21">
    <location>
        <begin position="631"/>
        <end position="832"/>
    </location>
</feature>
<evidence type="ECO:0000256" key="11">
    <source>
        <dbReference type="ARBA" id="ARBA00022801"/>
    </source>
</evidence>
<dbReference type="GO" id="GO:0006261">
    <property type="term" value="P:DNA-templated DNA replication"/>
    <property type="evidence" value="ECO:0007669"/>
    <property type="project" value="UniProtKB-UniRule"/>
</dbReference>
<comment type="similarity">
    <text evidence="2 18">Belongs to the DNA polymerase type-A family.</text>
</comment>
<name>A0A858PZD8_9RICK</name>
<dbReference type="InterPro" id="IPR036279">
    <property type="entry name" value="5-3_exonuclease_C_sf"/>
</dbReference>
<dbReference type="InterPro" id="IPR020046">
    <property type="entry name" value="5-3_exonucl_a-hlix_arch_N"/>
</dbReference>
<dbReference type="Pfam" id="PF00476">
    <property type="entry name" value="DNA_pol_A"/>
    <property type="match status" value="1"/>
</dbReference>
<keyword evidence="10 18" id="KW-0227">DNA damage</keyword>
<evidence type="ECO:0000313" key="22">
    <source>
        <dbReference type="EMBL" id="QJC27922.1"/>
    </source>
</evidence>
<dbReference type="Gene3D" id="3.40.50.1010">
    <property type="entry name" value="5'-nuclease"/>
    <property type="match status" value="1"/>
</dbReference>
<comment type="function">
    <text evidence="1 18">In addition to polymerase activity, this DNA polymerase exhibits 5'-3' exonuclease activity.</text>
</comment>
<comment type="subunit">
    <text evidence="3">Single-chain monomer with multiple functions.</text>
</comment>
<keyword evidence="23" id="KW-1185">Reference proteome</keyword>
<dbReference type="CDD" id="cd08637">
    <property type="entry name" value="DNA_pol_A_pol_I_C"/>
    <property type="match status" value="1"/>
</dbReference>
<evidence type="ECO:0000256" key="14">
    <source>
        <dbReference type="ARBA" id="ARBA00023125"/>
    </source>
</evidence>
<keyword evidence="9" id="KW-0540">Nuclease</keyword>
<keyword evidence="11 18" id="KW-0378">Hydrolase</keyword>
<dbReference type="EMBL" id="CP046391">
    <property type="protein sequence ID" value="QJC27922.1"/>
    <property type="molecule type" value="Genomic_DNA"/>
</dbReference>
<dbReference type="InterPro" id="IPR019760">
    <property type="entry name" value="DNA-dir_DNA_pol_A_CS"/>
</dbReference>
<dbReference type="AlphaFoldDB" id="A0A858PZD8"/>
<dbReference type="EC" id="2.7.7.7" evidence="4 17"/>
<dbReference type="SUPFAM" id="SSF47807">
    <property type="entry name" value="5' to 3' exonuclease, C-terminal subdomain"/>
    <property type="match status" value="1"/>
</dbReference>
<evidence type="ECO:0000313" key="23">
    <source>
        <dbReference type="Proteomes" id="UP000500930"/>
    </source>
</evidence>
<dbReference type="InterPro" id="IPR008918">
    <property type="entry name" value="HhH2"/>
</dbReference>
<evidence type="ECO:0000256" key="4">
    <source>
        <dbReference type="ARBA" id="ARBA00012417"/>
    </source>
</evidence>
<evidence type="ECO:0000256" key="16">
    <source>
        <dbReference type="ARBA" id="ARBA00049244"/>
    </source>
</evidence>
<dbReference type="InterPro" id="IPR002298">
    <property type="entry name" value="DNA_polymerase_A"/>
</dbReference>
<dbReference type="Pfam" id="PF02739">
    <property type="entry name" value="5_3_exonuc_N"/>
    <property type="match status" value="1"/>
</dbReference>
<dbReference type="PANTHER" id="PTHR10133">
    <property type="entry name" value="DNA POLYMERASE I"/>
    <property type="match status" value="1"/>
</dbReference>
<dbReference type="Pfam" id="PF01367">
    <property type="entry name" value="5_3_exonuc"/>
    <property type="match status" value="1"/>
</dbReference>
<keyword evidence="19" id="KW-0472">Membrane</keyword>
<evidence type="ECO:0000259" key="21">
    <source>
        <dbReference type="SMART" id="SM00482"/>
    </source>
</evidence>
<evidence type="ECO:0000256" key="12">
    <source>
        <dbReference type="ARBA" id="ARBA00022839"/>
    </source>
</evidence>
<dbReference type="FunFam" id="1.10.150.20:FF:000003">
    <property type="entry name" value="DNA polymerase I"/>
    <property type="match status" value="1"/>
</dbReference>
<evidence type="ECO:0000256" key="5">
    <source>
        <dbReference type="ARBA" id="ARBA00020311"/>
    </source>
</evidence>
<dbReference type="FunFam" id="1.10.150.20:FF:000002">
    <property type="entry name" value="DNA polymerase I"/>
    <property type="match status" value="1"/>
</dbReference>
<dbReference type="CDD" id="cd09859">
    <property type="entry name" value="PIN_53EXO"/>
    <property type="match status" value="1"/>
</dbReference>
<evidence type="ECO:0000259" key="20">
    <source>
        <dbReference type="SMART" id="SM00475"/>
    </source>
</evidence>
<dbReference type="CDD" id="cd09898">
    <property type="entry name" value="H3TH_53EXO"/>
    <property type="match status" value="1"/>
</dbReference>
<evidence type="ECO:0000256" key="9">
    <source>
        <dbReference type="ARBA" id="ARBA00022722"/>
    </source>
</evidence>
<proteinExistence type="inferred from homology"/>
<dbReference type="Gene3D" id="1.20.1060.10">
    <property type="entry name" value="Taq DNA Polymerase, Chain T, domain 4"/>
    <property type="match status" value="1"/>
</dbReference>
<evidence type="ECO:0000256" key="13">
    <source>
        <dbReference type="ARBA" id="ARBA00022932"/>
    </source>
</evidence>
<dbReference type="Proteomes" id="UP000500930">
    <property type="component" value="Chromosome"/>
</dbReference>
<dbReference type="Gene3D" id="3.30.420.10">
    <property type="entry name" value="Ribonuclease H-like superfamily/Ribonuclease H"/>
    <property type="match status" value="1"/>
</dbReference>
<dbReference type="GO" id="GO:0006302">
    <property type="term" value="P:double-strand break repair"/>
    <property type="evidence" value="ECO:0007669"/>
    <property type="project" value="TreeGrafter"/>
</dbReference>
<dbReference type="SUPFAM" id="SSF53098">
    <property type="entry name" value="Ribonuclease H-like"/>
    <property type="match status" value="1"/>
</dbReference>
<evidence type="ECO:0000256" key="3">
    <source>
        <dbReference type="ARBA" id="ARBA00011541"/>
    </source>
</evidence>
<dbReference type="SUPFAM" id="SSF56672">
    <property type="entry name" value="DNA/RNA polymerases"/>
    <property type="match status" value="1"/>
</dbReference>
<comment type="catalytic activity">
    <reaction evidence="16 18">
        <text>DNA(n) + a 2'-deoxyribonucleoside 5'-triphosphate = DNA(n+1) + diphosphate</text>
        <dbReference type="Rhea" id="RHEA:22508"/>
        <dbReference type="Rhea" id="RHEA-COMP:17339"/>
        <dbReference type="Rhea" id="RHEA-COMP:17340"/>
        <dbReference type="ChEBI" id="CHEBI:33019"/>
        <dbReference type="ChEBI" id="CHEBI:61560"/>
        <dbReference type="ChEBI" id="CHEBI:173112"/>
        <dbReference type="EC" id="2.7.7.7"/>
    </reaction>
</comment>
<dbReference type="GO" id="GO:0003887">
    <property type="term" value="F:DNA-directed DNA polymerase activity"/>
    <property type="evidence" value="ECO:0007669"/>
    <property type="project" value="UniProtKB-UniRule"/>
</dbReference>
<protein>
    <recommendedName>
        <fullName evidence="5 17">DNA polymerase I</fullName>
        <ecNumber evidence="4 17">2.7.7.7</ecNumber>
    </recommendedName>
</protein>
<dbReference type="SMART" id="SM00279">
    <property type="entry name" value="HhH2"/>
    <property type="match status" value="1"/>
</dbReference>
<keyword evidence="15 18" id="KW-0234">DNA repair</keyword>
<dbReference type="InterPro" id="IPR020045">
    <property type="entry name" value="DNA_polI_H3TH"/>
</dbReference>
<evidence type="ECO:0000256" key="8">
    <source>
        <dbReference type="ARBA" id="ARBA00022705"/>
    </source>
</evidence>
<keyword evidence="19" id="KW-1133">Transmembrane helix</keyword>
<dbReference type="InterPro" id="IPR029060">
    <property type="entry name" value="PIN-like_dom_sf"/>
</dbReference>
<evidence type="ECO:0000256" key="6">
    <source>
        <dbReference type="ARBA" id="ARBA00022679"/>
    </source>
</evidence>
<dbReference type="Gene3D" id="1.10.150.20">
    <property type="entry name" value="5' to 3' exonuclease, C-terminal subdomain"/>
    <property type="match status" value="2"/>
</dbReference>
<dbReference type="InterPro" id="IPR012337">
    <property type="entry name" value="RNaseH-like_sf"/>
</dbReference>
<dbReference type="PANTHER" id="PTHR10133:SF27">
    <property type="entry name" value="DNA POLYMERASE NU"/>
    <property type="match status" value="1"/>
</dbReference>
<keyword evidence="12 18" id="KW-0269">Exonuclease</keyword>
<gene>
    <name evidence="18 22" type="primary">polA</name>
    <name evidence="22" type="ORF">ANPL_04395</name>
</gene>